<reference evidence="1" key="2">
    <citation type="submission" date="2020-06" db="EMBL/GenBank/DDBJ databases">
        <authorList>
            <person name="Sheffer M."/>
        </authorList>
    </citation>
    <scope>NUCLEOTIDE SEQUENCE</scope>
</reference>
<sequence length="82" mass="9676">MHDDNHTRIRHIMLYHFEKGWKERSHFATQRANERGRLSDFDDQALFATVKGDESLTTRMLADNFNVNHRSIIEAVIEVYGD</sequence>
<dbReference type="AlphaFoldDB" id="A0A8T0EJU6"/>
<accession>A0A8T0EJU6</accession>
<proteinExistence type="predicted"/>
<dbReference type="EMBL" id="JABXBU010002227">
    <property type="protein sequence ID" value="KAF8774212.1"/>
    <property type="molecule type" value="Genomic_DNA"/>
</dbReference>
<organism evidence="1 2">
    <name type="scientific">Argiope bruennichi</name>
    <name type="common">Wasp spider</name>
    <name type="synonym">Aranea bruennichi</name>
    <dbReference type="NCBI Taxonomy" id="94029"/>
    <lineage>
        <taxon>Eukaryota</taxon>
        <taxon>Metazoa</taxon>
        <taxon>Ecdysozoa</taxon>
        <taxon>Arthropoda</taxon>
        <taxon>Chelicerata</taxon>
        <taxon>Arachnida</taxon>
        <taxon>Araneae</taxon>
        <taxon>Araneomorphae</taxon>
        <taxon>Entelegynae</taxon>
        <taxon>Araneoidea</taxon>
        <taxon>Araneidae</taxon>
        <taxon>Argiope</taxon>
    </lineage>
</organism>
<evidence type="ECO:0000313" key="2">
    <source>
        <dbReference type="Proteomes" id="UP000807504"/>
    </source>
</evidence>
<dbReference type="Proteomes" id="UP000807504">
    <property type="component" value="Unassembled WGS sequence"/>
</dbReference>
<protein>
    <submittedName>
        <fullName evidence="1">Uncharacterized protein</fullName>
    </submittedName>
</protein>
<evidence type="ECO:0000313" key="1">
    <source>
        <dbReference type="EMBL" id="KAF8774212.1"/>
    </source>
</evidence>
<comment type="caution">
    <text evidence="1">The sequence shown here is derived from an EMBL/GenBank/DDBJ whole genome shotgun (WGS) entry which is preliminary data.</text>
</comment>
<reference evidence="1" key="1">
    <citation type="journal article" date="2020" name="bioRxiv">
        <title>Chromosome-level reference genome of the European wasp spider Argiope bruennichi: a resource for studies on range expansion and evolutionary adaptation.</title>
        <authorList>
            <person name="Sheffer M.M."/>
            <person name="Hoppe A."/>
            <person name="Krehenwinkel H."/>
            <person name="Uhl G."/>
            <person name="Kuss A.W."/>
            <person name="Jensen L."/>
            <person name="Jensen C."/>
            <person name="Gillespie R.G."/>
            <person name="Hoff K.J."/>
            <person name="Prost S."/>
        </authorList>
    </citation>
    <scope>NUCLEOTIDE SEQUENCE</scope>
</reference>
<keyword evidence="2" id="KW-1185">Reference proteome</keyword>
<name>A0A8T0EJU6_ARGBR</name>
<gene>
    <name evidence="1" type="ORF">HNY73_016788</name>
</gene>